<reference evidence="1" key="1">
    <citation type="journal article" date="2021" name="Front. Microbiol.">
        <title>Comprehensive Comparative Genomics and Phenotyping of Methylobacterium Species.</title>
        <authorList>
            <person name="Alessa O."/>
            <person name="Ogura Y."/>
            <person name="Fujitani Y."/>
            <person name="Takami H."/>
            <person name="Hayashi T."/>
            <person name="Sahin N."/>
            <person name="Tani A."/>
        </authorList>
    </citation>
    <scope>NUCLEOTIDE SEQUENCE</scope>
    <source>
        <strain evidence="1">DSM 19015</strain>
    </source>
</reference>
<sequence length="145" mass="16489">MNCRSFELVERAFHERPLLEMAACARLLSRAHEAHTLALTHPRTAQKAEHARALSSFWSGVGLWAGIEDLIEEHHEQISSCLRADLLRLQARSTRDLTEPHPDRDGRQLHLLLPPREYLPNEIPAALVEVLRYSPTITQISLAAY</sequence>
<accession>A0ABQ4S6A3</accession>
<organism evidence="1 2">
    <name type="scientific">Methylobacterium iners</name>
    <dbReference type="NCBI Taxonomy" id="418707"/>
    <lineage>
        <taxon>Bacteria</taxon>
        <taxon>Pseudomonadati</taxon>
        <taxon>Pseudomonadota</taxon>
        <taxon>Alphaproteobacteria</taxon>
        <taxon>Hyphomicrobiales</taxon>
        <taxon>Methylobacteriaceae</taxon>
        <taxon>Methylobacterium</taxon>
    </lineage>
</organism>
<name>A0ABQ4S6A3_9HYPH</name>
<reference evidence="1" key="2">
    <citation type="submission" date="2021-08" db="EMBL/GenBank/DDBJ databases">
        <authorList>
            <person name="Tani A."/>
            <person name="Ola A."/>
            <person name="Ogura Y."/>
            <person name="Katsura K."/>
            <person name="Hayashi T."/>
        </authorList>
    </citation>
    <scope>NUCLEOTIDE SEQUENCE</scope>
    <source>
        <strain evidence="1">DSM 19015</strain>
    </source>
</reference>
<evidence type="ECO:0000313" key="1">
    <source>
        <dbReference type="EMBL" id="GJD97302.1"/>
    </source>
</evidence>
<gene>
    <name evidence="1" type="ORF">OCOJLMKI_4531</name>
</gene>
<comment type="caution">
    <text evidence="1">The sequence shown here is derived from an EMBL/GenBank/DDBJ whole genome shotgun (WGS) entry which is preliminary data.</text>
</comment>
<dbReference type="EMBL" id="BPQP01000087">
    <property type="protein sequence ID" value="GJD97302.1"/>
    <property type="molecule type" value="Genomic_DNA"/>
</dbReference>
<proteinExistence type="predicted"/>
<protein>
    <submittedName>
        <fullName evidence="1">Uncharacterized protein</fullName>
    </submittedName>
</protein>
<dbReference type="Proteomes" id="UP001055125">
    <property type="component" value="Unassembled WGS sequence"/>
</dbReference>
<keyword evidence="2" id="KW-1185">Reference proteome</keyword>
<evidence type="ECO:0000313" key="2">
    <source>
        <dbReference type="Proteomes" id="UP001055125"/>
    </source>
</evidence>